<accession>A0ACC3C0N8</accession>
<dbReference type="Proteomes" id="UP000798662">
    <property type="component" value="Chromosome 2"/>
</dbReference>
<gene>
    <name evidence="1" type="ORF">I4F81_005901</name>
</gene>
<sequence>MRSIAMGLCLLAAAALVLVATTAGAVVATPAPAPYYPPPPGEVITIVAFWMINPATGKWLHPLNATSTIHLAEGPIAIGAVVGPASASADGGAALMAAAPADPDAPTYAVVWTTPRQWAHTDEAPPYLLAGDYRGRVRTVDIYPGTLRLGAGAPIFGPQSMSSAILRR</sequence>
<keyword evidence="2" id="KW-1185">Reference proteome</keyword>
<evidence type="ECO:0000313" key="2">
    <source>
        <dbReference type="Proteomes" id="UP000798662"/>
    </source>
</evidence>
<protein>
    <submittedName>
        <fullName evidence="1">Uncharacterized protein</fullName>
    </submittedName>
</protein>
<dbReference type="EMBL" id="CM020619">
    <property type="protein sequence ID" value="KAK1863343.1"/>
    <property type="molecule type" value="Genomic_DNA"/>
</dbReference>
<organism evidence="1 2">
    <name type="scientific">Pyropia yezoensis</name>
    <name type="common">Susabi-nori</name>
    <name type="synonym">Porphyra yezoensis</name>
    <dbReference type="NCBI Taxonomy" id="2788"/>
    <lineage>
        <taxon>Eukaryota</taxon>
        <taxon>Rhodophyta</taxon>
        <taxon>Bangiophyceae</taxon>
        <taxon>Bangiales</taxon>
        <taxon>Bangiaceae</taxon>
        <taxon>Pyropia</taxon>
    </lineage>
</organism>
<comment type="caution">
    <text evidence="1">The sequence shown here is derived from an EMBL/GenBank/DDBJ whole genome shotgun (WGS) entry which is preliminary data.</text>
</comment>
<reference evidence="1" key="1">
    <citation type="submission" date="2019-11" db="EMBL/GenBank/DDBJ databases">
        <title>Nori genome reveals adaptations in red seaweeds to the harsh intertidal environment.</title>
        <authorList>
            <person name="Wang D."/>
            <person name="Mao Y."/>
        </authorList>
    </citation>
    <scope>NUCLEOTIDE SEQUENCE</scope>
    <source>
        <tissue evidence="1">Gametophyte</tissue>
    </source>
</reference>
<evidence type="ECO:0000313" key="1">
    <source>
        <dbReference type="EMBL" id="KAK1863343.1"/>
    </source>
</evidence>
<name>A0ACC3C0N8_PYRYE</name>
<proteinExistence type="predicted"/>